<gene>
    <name evidence="3" type="ORF">NDN08_001363</name>
    <name evidence="4" type="ORF">NDN08_001364</name>
</gene>
<comment type="caution">
    <text evidence="4">The sequence shown here is derived from an EMBL/GenBank/DDBJ whole genome shotgun (WGS) entry which is preliminary data.</text>
</comment>
<evidence type="ECO:0000313" key="3">
    <source>
        <dbReference type="EMBL" id="KAJ8904849.1"/>
    </source>
</evidence>
<proteinExistence type="predicted"/>
<dbReference type="InterPro" id="IPR036866">
    <property type="entry name" value="RibonucZ/Hydroxyglut_hydro"/>
</dbReference>
<dbReference type="EMBL" id="JAMWBK010000005">
    <property type="protein sequence ID" value="KAJ8904849.1"/>
    <property type="molecule type" value="Genomic_DNA"/>
</dbReference>
<dbReference type="EMBL" id="JAMWBK010000005">
    <property type="protein sequence ID" value="KAJ8904850.1"/>
    <property type="molecule type" value="Genomic_DNA"/>
</dbReference>
<evidence type="ECO:0000259" key="2">
    <source>
        <dbReference type="SMART" id="SM00849"/>
    </source>
</evidence>
<dbReference type="Proteomes" id="UP001157974">
    <property type="component" value="Unassembled WGS sequence"/>
</dbReference>
<dbReference type="AlphaFoldDB" id="A0AAV8UQK3"/>
<dbReference type="SMART" id="SM00849">
    <property type="entry name" value="Lactamase_B"/>
    <property type="match status" value="1"/>
</dbReference>
<sequence length="377" mass="41725">MKIAFVVVILASTAVAFAGKCEDAVPECVRKLENGERCDPLPVPDRLLETIPQIPDVGYKIQKLRNMVYMVTDGFFIAMVIKTPRQLVVIDAPENFFVVRDPNTGAVIGNLMTNAIEDIAGDLNPKIVRFIYTHQHFDHIGGARIVYDYLKKTYPKADLKAMAHESILKRLASAQSKRAPLPEVVIIRSRSLRLTKNLKVNLIPTDGGHSDSDLLVHIPPKAGMPGIAMLVDIAFPGWITPFGIGLVNDINEYIDQHERLLALDWEIYIGGHLGQPGNRADIEISEEYIRDMVDIAAQSLALGLGQPIPELQEAFDPTSPNFGNQMRAIQGVFGMEGIFVGICEALLVEKWGCRLGGVDIFSREHCFAAVTFQRLDN</sequence>
<evidence type="ECO:0000256" key="1">
    <source>
        <dbReference type="SAM" id="SignalP"/>
    </source>
</evidence>
<keyword evidence="5" id="KW-1185">Reference proteome</keyword>
<accession>A0AAV8UQK3</accession>
<feature type="domain" description="Metallo-beta-lactamase" evidence="2">
    <location>
        <begin position="93"/>
        <end position="272"/>
    </location>
</feature>
<dbReference type="Gene3D" id="3.60.15.10">
    <property type="entry name" value="Ribonuclease Z/Hydroxyacylglutathione hydrolase-like"/>
    <property type="match status" value="1"/>
</dbReference>
<dbReference type="SUPFAM" id="SSF56281">
    <property type="entry name" value="Metallo-hydrolase/oxidoreductase"/>
    <property type="match status" value="1"/>
</dbReference>
<keyword evidence="1" id="KW-0732">Signal</keyword>
<feature type="signal peptide" evidence="1">
    <location>
        <begin position="1"/>
        <end position="18"/>
    </location>
</feature>
<dbReference type="InterPro" id="IPR001279">
    <property type="entry name" value="Metallo-B-lactamas"/>
</dbReference>
<reference evidence="4 5" key="1">
    <citation type="journal article" date="2023" name="Nat. Commun.">
        <title>Origin of minicircular mitochondrial genomes in red algae.</title>
        <authorList>
            <person name="Lee Y."/>
            <person name="Cho C.H."/>
            <person name="Lee Y.M."/>
            <person name="Park S.I."/>
            <person name="Yang J.H."/>
            <person name="West J.A."/>
            <person name="Bhattacharya D."/>
            <person name="Yoon H.S."/>
        </authorList>
    </citation>
    <scope>NUCLEOTIDE SEQUENCE [LARGE SCALE GENOMIC DNA]</scope>
    <source>
        <strain evidence="4 5">CCMP1338</strain>
        <tissue evidence="4">Whole cell</tissue>
    </source>
</reference>
<dbReference type="Pfam" id="PF00753">
    <property type="entry name" value="Lactamase_B"/>
    <property type="match status" value="1"/>
</dbReference>
<evidence type="ECO:0000313" key="4">
    <source>
        <dbReference type="EMBL" id="KAJ8904850.1"/>
    </source>
</evidence>
<feature type="chain" id="PRO_5044716655" description="Metallo-beta-lactamase domain-containing protein" evidence="1">
    <location>
        <begin position="19"/>
        <end position="377"/>
    </location>
</feature>
<organism evidence="4 5">
    <name type="scientific">Rhodosorus marinus</name>
    <dbReference type="NCBI Taxonomy" id="101924"/>
    <lineage>
        <taxon>Eukaryota</taxon>
        <taxon>Rhodophyta</taxon>
        <taxon>Stylonematophyceae</taxon>
        <taxon>Stylonematales</taxon>
        <taxon>Stylonemataceae</taxon>
        <taxon>Rhodosorus</taxon>
    </lineage>
</organism>
<evidence type="ECO:0000313" key="5">
    <source>
        <dbReference type="Proteomes" id="UP001157974"/>
    </source>
</evidence>
<protein>
    <recommendedName>
        <fullName evidence="2">Metallo-beta-lactamase domain-containing protein</fullName>
    </recommendedName>
</protein>
<name>A0AAV8UQK3_9RHOD</name>